<accession>A0A7J8GLD2</accession>
<organism evidence="2 3">
    <name type="scientific">Molossus molossus</name>
    <name type="common">Pallas' mastiff bat</name>
    <name type="synonym">Vespertilio molossus</name>
    <dbReference type="NCBI Taxonomy" id="27622"/>
    <lineage>
        <taxon>Eukaryota</taxon>
        <taxon>Metazoa</taxon>
        <taxon>Chordata</taxon>
        <taxon>Craniata</taxon>
        <taxon>Vertebrata</taxon>
        <taxon>Euteleostomi</taxon>
        <taxon>Mammalia</taxon>
        <taxon>Eutheria</taxon>
        <taxon>Laurasiatheria</taxon>
        <taxon>Chiroptera</taxon>
        <taxon>Yangochiroptera</taxon>
        <taxon>Molossidae</taxon>
        <taxon>Molossus</taxon>
    </lineage>
</organism>
<evidence type="ECO:0000256" key="1">
    <source>
        <dbReference type="SAM" id="MobiDB-lite"/>
    </source>
</evidence>
<proteinExistence type="predicted"/>
<gene>
    <name evidence="2" type="ORF">HJG59_011413</name>
</gene>
<name>A0A7J8GLD2_MOLMO</name>
<sequence length="130" mass="13560">MRGEQHWPGQQNRLGSPSPLAGSWGLGGPLLGLTLSPGLLLRCSSLVLGSELGSPAHSPSTKCRPRSCGYADCVLEGRTGDVGHCKLYHAAFKQGVKVNAYKNIKSSPGRFGSAVRASACGPERPGFGSR</sequence>
<evidence type="ECO:0000313" key="2">
    <source>
        <dbReference type="EMBL" id="KAF6460495.1"/>
    </source>
</evidence>
<dbReference type="EMBL" id="JACASF010000009">
    <property type="protein sequence ID" value="KAF6460495.1"/>
    <property type="molecule type" value="Genomic_DNA"/>
</dbReference>
<feature type="region of interest" description="Disordered" evidence="1">
    <location>
        <begin position="110"/>
        <end position="130"/>
    </location>
</feature>
<dbReference type="Proteomes" id="UP000550707">
    <property type="component" value="Unassembled WGS sequence"/>
</dbReference>
<comment type="caution">
    <text evidence="2">The sequence shown here is derived from an EMBL/GenBank/DDBJ whole genome shotgun (WGS) entry which is preliminary data.</text>
</comment>
<protein>
    <submittedName>
        <fullName evidence="2">Uncharacterized protein</fullName>
    </submittedName>
</protein>
<dbReference type="AlphaFoldDB" id="A0A7J8GLD2"/>
<dbReference type="InParanoid" id="A0A7J8GLD2"/>
<reference evidence="2 3" key="1">
    <citation type="journal article" date="2020" name="Nature">
        <title>Six reference-quality genomes reveal evolution of bat adaptations.</title>
        <authorList>
            <person name="Jebb D."/>
            <person name="Huang Z."/>
            <person name="Pippel M."/>
            <person name="Hughes G.M."/>
            <person name="Lavrichenko K."/>
            <person name="Devanna P."/>
            <person name="Winkler S."/>
            <person name="Jermiin L.S."/>
            <person name="Skirmuntt E.C."/>
            <person name="Katzourakis A."/>
            <person name="Burkitt-Gray L."/>
            <person name="Ray D.A."/>
            <person name="Sullivan K.A.M."/>
            <person name="Roscito J.G."/>
            <person name="Kirilenko B.M."/>
            <person name="Davalos L.M."/>
            <person name="Corthals A.P."/>
            <person name="Power M.L."/>
            <person name="Jones G."/>
            <person name="Ransome R.D."/>
            <person name="Dechmann D.K.N."/>
            <person name="Locatelli A.G."/>
            <person name="Puechmaille S.J."/>
            <person name="Fedrigo O."/>
            <person name="Jarvis E.D."/>
            <person name="Hiller M."/>
            <person name="Vernes S.C."/>
            <person name="Myers E.W."/>
            <person name="Teeling E.C."/>
        </authorList>
    </citation>
    <scope>NUCLEOTIDE SEQUENCE [LARGE SCALE GENOMIC DNA]</scope>
    <source>
        <strain evidence="2">MMolMol1</strain>
        <tissue evidence="2">Muscle</tissue>
    </source>
</reference>
<evidence type="ECO:0000313" key="3">
    <source>
        <dbReference type="Proteomes" id="UP000550707"/>
    </source>
</evidence>
<keyword evidence="3" id="KW-1185">Reference proteome</keyword>